<evidence type="ECO:0000256" key="3">
    <source>
        <dbReference type="ARBA" id="ARBA00022598"/>
    </source>
</evidence>
<evidence type="ECO:0000313" key="6">
    <source>
        <dbReference type="EMBL" id="GIG39374.1"/>
    </source>
</evidence>
<dbReference type="Gene3D" id="2.40.50.140">
    <property type="entry name" value="Nucleic acid-binding proteins"/>
    <property type="match status" value="1"/>
</dbReference>
<evidence type="ECO:0000256" key="1">
    <source>
        <dbReference type="ARBA" id="ARBA00007572"/>
    </source>
</evidence>
<dbReference type="PROSITE" id="PS50160">
    <property type="entry name" value="DNA_LIGASE_A3"/>
    <property type="match status" value="1"/>
</dbReference>
<dbReference type="PANTHER" id="PTHR45674:SF4">
    <property type="entry name" value="DNA LIGASE 1"/>
    <property type="match status" value="1"/>
</dbReference>
<evidence type="ECO:0000256" key="2">
    <source>
        <dbReference type="ARBA" id="ARBA00012727"/>
    </source>
</evidence>
<evidence type="ECO:0000313" key="7">
    <source>
        <dbReference type="Proteomes" id="UP000614741"/>
    </source>
</evidence>
<evidence type="ECO:0000259" key="5">
    <source>
        <dbReference type="PROSITE" id="PS50160"/>
    </source>
</evidence>
<dbReference type="Pfam" id="PF01068">
    <property type="entry name" value="DNA_ligase_A_M"/>
    <property type="match status" value="1"/>
</dbReference>
<dbReference type="PROSITE" id="PS00697">
    <property type="entry name" value="DNA_LIGASE_A1"/>
    <property type="match status" value="1"/>
</dbReference>
<dbReference type="Pfam" id="PF04679">
    <property type="entry name" value="DNA_ligase_A_C"/>
    <property type="match status" value="1"/>
</dbReference>
<dbReference type="Gene3D" id="3.30.1490.70">
    <property type="match status" value="1"/>
</dbReference>
<dbReference type="Gene3D" id="3.30.470.30">
    <property type="entry name" value="DNA ligase/mRNA capping enzyme"/>
    <property type="match status" value="1"/>
</dbReference>
<dbReference type="SUPFAM" id="SSF50249">
    <property type="entry name" value="Nucleic acid-binding proteins"/>
    <property type="match status" value="1"/>
</dbReference>
<dbReference type="RefSeq" id="WP_203672095.1">
    <property type="nucleotide sequence ID" value="NZ_BONP01000005.1"/>
</dbReference>
<keyword evidence="7" id="KW-1185">Reference proteome</keyword>
<dbReference type="EC" id="6.5.1.1" evidence="2"/>
<gene>
    <name evidence="6" type="ORF">Cph01nite_11360</name>
</gene>
<dbReference type="InterPro" id="IPR012310">
    <property type="entry name" value="DNA_ligase_ATP-dep_cent"/>
</dbReference>
<dbReference type="InterPro" id="IPR016059">
    <property type="entry name" value="DNA_ligase_ATP-dep_CS"/>
</dbReference>
<dbReference type="InterPro" id="IPR050191">
    <property type="entry name" value="ATP-dep_DNA_ligase"/>
</dbReference>
<dbReference type="Proteomes" id="UP000614741">
    <property type="component" value="Unassembled WGS sequence"/>
</dbReference>
<dbReference type="PANTHER" id="PTHR45674">
    <property type="entry name" value="DNA LIGASE 1/3 FAMILY MEMBER"/>
    <property type="match status" value="1"/>
</dbReference>
<comment type="catalytic activity">
    <reaction evidence="4">
        <text>ATP + (deoxyribonucleotide)n-3'-hydroxyl + 5'-phospho-(deoxyribonucleotide)m = (deoxyribonucleotide)n+m + AMP + diphosphate.</text>
        <dbReference type="EC" id="6.5.1.1"/>
    </reaction>
</comment>
<protein>
    <recommendedName>
        <fullName evidence="2">DNA ligase (ATP)</fullName>
        <ecNumber evidence="2">6.5.1.1</ecNumber>
    </recommendedName>
</protein>
<keyword evidence="3" id="KW-0436">Ligase</keyword>
<organism evidence="6 7">
    <name type="scientific">Cellulomonas phragmiteti</name>
    <dbReference type="NCBI Taxonomy" id="478780"/>
    <lineage>
        <taxon>Bacteria</taxon>
        <taxon>Bacillati</taxon>
        <taxon>Actinomycetota</taxon>
        <taxon>Actinomycetes</taxon>
        <taxon>Micrococcales</taxon>
        <taxon>Cellulomonadaceae</taxon>
        <taxon>Cellulomonas</taxon>
    </lineage>
</organism>
<dbReference type="InterPro" id="IPR012309">
    <property type="entry name" value="DNA_ligase_ATP-dep_C"/>
</dbReference>
<feature type="domain" description="ATP-dependent DNA ligase family profile" evidence="5">
    <location>
        <begin position="100"/>
        <end position="251"/>
    </location>
</feature>
<dbReference type="InterPro" id="IPR012340">
    <property type="entry name" value="NA-bd_OB-fold"/>
</dbReference>
<comment type="caution">
    <text evidence="6">The sequence shown here is derived from an EMBL/GenBank/DDBJ whole genome shotgun (WGS) entry which is preliminary data.</text>
</comment>
<dbReference type="EMBL" id="BONP01000005">
    <property type="protein sequence ID" value="GIG39374.1"/>
    <property type="molecule type" value="Genomic_DNA"/>
</dbReference>
<evidence type="ECO:0000256" key="4">
    <source>
        <dbReference type="ARBA" id="ARBA00034003"/>
    </source>
</evidence>
<sequence length="311" mass="33685">MEPMLATPAPAPAALPHGRSWVFEVKWDGVRVLADVRDGRLRLASRTGRDVTPAYPELGGLAGLGDVLLDGEVVLMDGGRPSFAALADRMHVRDPRRAAALAAARPVTYLVFDVLRREGQDLAARPLEERRCVLDGLTLPEHVQPSPWYDDGDDLWRVTREHGLEGVVAKRRDAPYRPGQRSPDWVKAAHRRTRTALVGGWRPESTGTGRLGALLLGAPDAPAGLRYLGRAGSGLGGPAARVMRDLLAAHERTDSPFGDDVPAVDARGAVWCDPLVVVETLYLARTPSGRLRQPVVKGVRTDTTADPWAQP</sequence>
<accession>A0ABQ4DJ51</accession>
<reference evidence="6 7" key="1">
    <citation type="submission" date="2021-01" db="EMBL/GenBank/DDBJ databases">
        <title>Whole genome shotgun sequence of Cellulomonas phragmiteti NBRC 110785.</title>
        <authorList>
            <person name="Komaki H."/>
            <person name="Tamura T."/>
        </authorList>
    </citation>
    <scope>NUCLEOTIDE SEQUENCE [LARGE SCALE GENOMIC DNA]</scope>
    <source>
        <strain evidence="6 7">NBRC 110785</strain>
    </source>
</reference>
<proteinExistence type="inferred from homology"/>
<name>A0ABQ4DJ51_9CELL</name>
<comment type="similarity">
    <text evidence="1">Belongs to the ATP-dependent DNA ligase family.</text>
</comment>
<dbReference type="CDD" id="cd07971">
    <property type="entry name" value="OBF_DNA_ligase_LigD"/>
    <property type="match status" value="1"/>
</dbReference>
<dbReference type="CDD" id="cd07906">
    <property type="entry name" value="Adenylation_DNA_ligase_LigD_LigC"/>
    <property type="match status" value="1"/>
</dbReference>
<dbReference type="SUPFAM" id="SSF56091">
    <property type="entry name" value="DNA ligase/mRNA capping enzyme, catalytic domain"/>
    <property type="match status" value="1"/>
</dbReference>